<sequence>MPEARVLPCGDTSLLLEVVDLDAVLAVAAAVEEVRAELALLDVVPGARTVLVTVEPGRALGPLGQRLQDLARTAPDAAAARHGDETRIEVVYDGPDLDEVAALTGLSRQQVVRAHTGTPWRIGFGGFAPGFVYLVDGDPRLAVPRRTESRTSVPAGSVGLAGAFSGIYPRASPGGWQLLGRTGAPLFDLDRDPPALLRTGGWVRFVAVLS</sequence>
<dbReference type="RefSeq" id="WP_265383031.1">
    <property type="nucleotide sequence ID" value="NZ_CP110615.1"/>
</dbReference>
<evidence type="ECO:0000259" key="4">
    <source>
        <dbReference type="SMART" id="SM00796"/>
    </source>
</evidence>
<organism evidence="5 6">
    <name type="scientific">Rhodococcus antarcticus</name>
    <dbReference type="NCBI Taxonomy" id="2987751"/>
    <lineage>
        <taxon>Bacteria</taxon>
        <taxon>Bacillati</taxon>
        <taxon>Actinomycetota</taxon>
        <taxon>Actinomycetes</taxon>
        <taxon>Mycobacteriales</taxon>
        <taxon>Nocardiaceae</taxon>
        <taxon>Rhodococcus</taxon>
    </lineage>
</organism>
<dbReference type="EMBL" id="CP110615">
    <property type="protein sequence ID" value="UZJ24925.1"/>
    <property type="molecule type" value="Genomic_DNA"/>
</dbReference>
<name>A0ABY6NZT9_9NOCA</name>
<evidence type="ECO:0000313" key="5">
    <source>
        <dbReference type="EMBL" id="UZJ24925.1"/>
    </source>
</evidence>
<keyword evidence="2 5" id="KW-0378">Hydrolase</keyword>
<dbReference type="InterPro" id="IPR003833">
    <property type="entry name" value="CT_C_D"/>
</dbReference>
<evidence type="ECO:0000313" key="6">
    <source>
        <dbReference type="Proteomes" id="UP001164965"/>
    </source>
</evidence>
<accession>A0ABY6NZT9</accession>
<dbReference type="PANTHER" id="PTHR34698:SF2">
    <property type="entry name" value="5-OXOPROLINASE SUBUNIT B"/>
    <property type="match status" value="1"/>
</dbReference>
<evidence type="ECO:0000256" key="1">
    <source>
        <dbReference type="ARBA" id="ARBA00022741"/>
    </source>
</evidence>
<keyword evidence="6" id="KW-1185">Reference proteome</keyword>
<dbReference type="SMART" id="SM00796">
    <property type="entry name" value="AHS1"/>
    <property type="match status" value="1"/>
</dbReference>
<dbReference type="Pfam" id="PF02682">
    <property type="entry name" value="CT_C_D"/>
    <property type="match status" value="1"/>
</dbReference>
<feature type="domain" description="Carboxyltransferase" evidence="4">
    <location>
        <begin position="4"/>
        <end position="197"/>
    </location>
</feature>
<keyword evidence="1" id="KW-0547">Nucleotide-binding</keyword>
<dbReference type="InterPro" id="IPR010016">
    <property type="entry name" value="PxpB"/>
</dbReference>
<dbReference type="GO" id="GO:0016787">
    <property type="term" value="F:hydrolase activity"/>
    <property type="evidence" value="ECO:0007669"/>
    <property type="project" value="UniProtKB-KW"/>
</dbReference>
<dbReference type="Gene3D" id="3.30.1360.40">
    <property type="match status" value="1"/>
</dbReference>
<dbReference type="InterPro" id="IPR029000">
    <property type="entry name" value="Cyclophilin-like_dom_sf"/>
</dbReference>
<proteinExistence type="predicted"/>
<reference evidence="5" key="1">
    <citation type="submission" date="2022-10" db="EMBL/GenBank/DDBJ databases">
        <title>Rhodococcus sp.75.</title>
        <authorList>
            <person name="Sun M."/>
        </authorList>
    </citation>
    <scope>NUCLEOTIDE SEQUENCE</scope>
    <source>
        <strain evidence="5">75</strain>
    </source>
</reference>
<dbReference type="PANTHER" id="PTHR34698">
    <property type="entry name" value="5-OXOPROLINASE SUBUNIT B"/>
    <property type="match status" value="1"/>
</dbReference>
<keyword evidence="3" id="KW-0067">ATP-binding</keyword>
<dbReference type="Proteomes" id="UP001164965">
    <property type="component" value="Chromosome"/>
</dbReference>
<evidence type="ECO:0000256" key="2">
    <source>
        <dbReference type="ARBA" id="ARBA00022801"/>
    </source>
</evidence>
<gene>
    <name evidence="5" type="ORF">RHODO2019_17810</name>
</gene>
<dbReference type="Gene3D" id="2.40.100.10">
    <property type="entry name" value="Cyclophilin-like"/>
    <property type="match status" value="1"/>
</dbReference>
<dbReference type="SUPFAM" id="SSF160467">
    <property type="entry name" value="PH0987 N-terminal domain-like"/>
    <property type="match status" value="1"/>
</dbReference>
<dbReference type="SUPFAM" id="SSF50891">
    <property type="entry name" value="Cyclophilin-like"/>
    <property type="match status" value="1"/>
</dbReference>
<evidence type="ECO:0000256" key="3">
    <source>
        <dbReference type="ARBA" id="ARBA00022840"/>
    </source>
</evidence>
<protein>
    <submittedName>
        <fullName evidence="5">Allophanate hydrolase subunit 1</fullName>
    </submittedName>
</protein>